<organism evidence="1 2">
    <name type="scientific">Dione juno nucleopolyhedrovirus</name>
    <dbReference type="NCBI Taxonomy" id="2594175"/>
    <lineage>
        <taxon>Viruses</taxon>
        <taxon>Viruses incertae sedis</taxon>
        <taxon>Naldaviricetes</taxon>
        <taxon>Lefavirales</taxon>
        <taxon>Baculoviridae</taxon>
        <taxon>Alphabaculovirus</taxon>
        <taxon>Alphabaculovirus dijunonis</taxon>
    </lineage>
</organism>
<evidence type="ECO:0000313" key="2">
    <source>
        <dbReference type="Proteomes" id="UP000831804"/>
    </source>
</evidence>
<gene>
    <name evidence="1" type="ORF">DijuNPV-ORF-31</name>
</gene>
<name>A0AAE6H3B3_9ABAC</name>
<protein>
    <submittedName>
        <fullName evidence="1">Uncharacterized protein</fullName>
    </submittedName>
</protein>
<dbReference type="EMBL" id="MK558262">
    <property type="protein sequence ID" value="QDL57018.1"/>
    <property type="molecule type" value="Genomic_DNA"/>
</dbReference>
<proteinExistence type="predicted"/>
<accession>A0AAE6H3B3</accession>
<dbReference type="Proteomes" id="UP000831804">
    <property type="component" value="Segment"/>
</dbReference>
<keyword evidence="2" id="KW-1185">Reference proteome</keyword>
<sequence>MLRNAKPYSRPADALRADTKTDQFKIKSERFGQFKLATNKFDQRVNDPDEETRLVPFVDINLNYRSTSEIDLKARTLHNLQPSIFDKAKIDAFIENCTFVVAFAHPTYDMKYNKVPNSNHLKIYCSNINKDLLFKNKNCQMRNSLPAAASFRVHLNNLALFNVQSAMYDKNDVTNDEHLVLSVYVSAKQTIELLPLKTCVIYLNILRYGGEWTVPAKLLSAFADLPLTPPIHAAHYA</sequence>
<reference evidence="1" key="1">
    <citation type="journal article" date="2019" name="Viruses">
        <title>A Nymphalid-Infecting Group I Alphabaculovirus Isolated from the Major Passion Fruit Caterpillar Pest Dione juno juno (Lepidoptera: Nymphalidae).</title>
        <authorList>
            <person name="Ribeiro B.M."/>
            <person name="Dos Santos E.R."/>
            <person name="Trentin L.B."/>
            <person name="da Silva L.A."/>
            <person name="de Melo F.L."/>
            <person name="Kitajima E.W."/>
            <person name="Ardisson-Araujo D.M.P."/>
        </authorList>
    </citation>
    <scope>NUCLEOTIDE SEQUENCE</scope>
    <source>
        <strain evidence="1">Araguari-MG</strain>
    </source>
</reference>
<evidence type="ECO:0000313" key="1">
    <source>
        <dbReference type="EMBL" id="QDL57018.1"/>
    </source>
</evidence>